<proteinExistence type="predicted"/>
<dbReference type="RefSeq" id="XP_043141004.1">
    <property type="nucleotide sequence ID" value="XM_043283757.1"/>
</dbReference>
<accession>A0A7R7VXE7</accession>
<dbReference type="SUPFAM" id="SSF48403">
    <property type="entry name" value="Ankyrin repeat"/>
    <property type="match status" value="1"/>
</dbReference>
<protein>
    <recommendedName>
        <fullName evidence="3">Ankyrin repeat protein</fullName>
    </recommendedName>
</protein>
<dbReference type="EMBL" id="AP024423">
    <property type="protein sequence ID" value="BCR92491.1"/>
    <property type="molecule type" value="Genomic_DNA"/>
</dbReference>
<dbReference type="Proteomes" id="UP000637239">
    <property type="component" value="Chromosome 8"/>
</dbReference>
<evidence type="ECO:0000313" key="2">
    <source>
        <dbReference type="Proteomes" id="UP000637239"/>
    </source>
</evidence>
<name>A0A7R7VXE7_ASPCH</name>
<evidence type="ECO:0000313" key="1">
    <source>
        <dbReference type="EMBL" id="BCR92491.1"/>
    </source>
</evidence>
<gene>
    <name evidence="1" type="ORF">ACHE_80391S</name>
</gene>
<dbReference type="GeneID" id="66986840"/>
<dbReference type="Gene3D" id="1.25.40.20">
    <property type="entry name" value="Ankyrin repeat-containing domain"/>
    <property type="match status" value="1"/>
</dbReference>
<keyword evidence="2" id="KW-1185">Reference proteome</keyword>
<dbReference type="KEGG" id="ache:ACHE_80391S"/>
<sequence>MLIGILRKTPATSFLMATRGGHFDLVKTCLKMGMGSNDQTEEGLREALERGHCDTVELLLDEETDSVTLTTQIPSLILRAAAGGNLAMANVFLAKQEVNPTAKRGTWVCSLEWEG</sequence>
<organism evidence="1 2">
    <name type="scientific">Aspergillus chevalieri</name>
    <name type="common">Eurotium chevalieri</name>
    <dbReference type="NCBI Taxonomy" id="182096"/>
    <lineage>
        <taxon>Eukaryota</taxon>
        <taxon>Fungi</taxon>
        <taxon>Dikarya</taxon>
        <taxon>Ascomycota</taxon>
        <taxon>Pezizomycotina</taxon>
        <taxon>Eurotiomycetes</taxon>
        <taxon>Eurotiomycetidae</taxon>
        <taxon>Eurotiales</taxon>
        <taxon>Aspergillaceae</taxon>
        <taxon>Aspergillus</taxon>
        <taxon>Aspergillus subgen. Aspergillus</taxon>
    </lineage>
</organism>
<reference evidence="1" key="2">
    <citation type="submission" date="2021-02" db="EMBL/GenBank/DDBJ databases">
        <title>Aspergillus chevalieri M1 genome sequence.</title>
        <authorList>
            <person name="Kadooka C."/>
            <person name="Mori K."/>
            <person name="Futagami T."/>
        </authorList>
    </citation>
    <scope>NUCLEOTIDE SEQUENCE</scope>
    <source>
        <strain evidence="1">M1</strain>
    </source>
</reference>
<reference evidence="1" key="1">
    <citation type="submission" date="2021-01" db="EMBL/GenBank/DDBJ databases">
        <authorList>
            <consortium name="Aspergillus chevalieri M1 genome sequencing consortium"/>
            <person name="Kazuki M."/>
            <person name="Futagami T."/>
        </authorList>
    </citation>
    <scope>NUCLEOTIDE SEQUENCE</scope>
    <source>
        <strain evidence="1">M1</strain>
    </source>
</reference>
<dbReference type="InterPro" id="IPR036770">
    <property type="entry name" value="Ankyrin_rpt-contain_sf"/>
</dbReference>
<evidence type="ECO:0008006" key="3">
    <source>
        <dbReference type="Google" id="ProtNLM"/>
    </source>
</evidence>
<dbReference type="AlphaFoldDB" id="A0A7R7VXE7"/>